<organism evidence="1 2">
    <name type="scientific">Burkholderia thailandensis</name>
    <dbReference type="NCBI Taxonomy" id="57975"/>
    <lineage>
        <taxon>Bacteria</taxon>
        <taxon>Pseudomonadati</taxon>
        <taxon>Pseudomonadota</taxon>
        <taxon>Betaproteobacteria</taxon>
        <taxon>Burkholderiales</taxon>
        <taxon>Burkholderiaceae</taxon>
        <taxon>Burkholderia</taxon>
        <taxon>pseudomallei group</taxon>
    </lineage>
</organism>
<dbReference type="EMBL" id="QXCT01000001">
    <property type="protein sequence ID" value="MDW9253622.1"/>
    <property type="molecule type" value="Genomic_DNA"/>
</dbReference>
<accession>A0AAW9CXR3</accession>
<dbReference type="KEGG" id="btha:DR62_4525"/>
<dbReference type="AlphaFoldDB" id="A0AAW9CXR3"/>
<sequence length="69" mass="7932">MKHLFTMRGYHVDCTPRVTEDGQFAAQVTFTYIGYNPEASFKNLGEHETEEAAVERARSFAVEWLARYG</sequence>
<comment type="caution">
    <text evidence="1">The sequence shown here is derived from an EMBL/GenBank/DDBJ whole genome shotgun (WGS) entry which is preliminary data.</text>
</comment>
<protein>
    <recommendedName>
        <fullName evidence="3">Gp36-related protein</fullName>
    </recommendedName>
</protein>
<dbReference type="Proteomes" id="UP001272137">
    <property type="component" value="Unassembled WGS sequence"/>
</dbReference>
<name>A0AAW9CXR3_BURTH</name>
<evidence type="ECO:0000313" key="2">
    <source>
        <dbReference type="Proteomes" id="UP001272137"/>
    </source>
</evidence>
<dbReference type="RefSeq" id="WP_009901196.1">
    <property type="nucleotide sequence ID" value="NZ_CP008915.2"/>
</dbReference>
<evidence type="ECO:0000313" key="1">
    <source>
        <dbReference type="EMBL" id="MDW9253622.1"/>
    </source>
</evidence>
<evidence type="ECO:0008006" key="3">
    <source>
        <dbReference type="Google" id="ProtNLM"/>
    </source>
</evidence>
<proteinExistence type="predicted"/>
<gene>
    <name evidence="1" type="ORF">C7S16_5158</name>
</gene>
<reference evidence="1" key="1">
    <citation type="submission" date="2018-08" db="EMBL/GenBank/DDBJ databases">
        <title>Identification of Burkholderia cepacia strains that express a Burkholderia pseudomallei-like capsular polysaccharide.</title>
        <authorList>
            <person name="Burtnick M.N."/>
            <person name="Vongsouvath M."/>
            <person name="Newton P."/>
            <person name="Wuthiekanun V."/>
            <person name="Limmathurotsakul D."/>
            <person name="Brett P.J."/>
            <person name="Chantratita N."/>
            <person name="Dance D.A."/>
        </authorList>
    </citation>
    <scope>NUCLEOTIDE SEQUENCE</scope>
    <source>
        <strain evidence="1">SBXCC001</strain>
    </source>
</reference>